<dbReference type="RefSeq" id="WP_131015318.1">
    <property type="nucleotide sequence ID" value="NZ_SIRE01000015.1"/>
</dbReference>
<dbReference type="Gene3D" id="3.40.50.300">
    <property type="entry name" value="P-loop containing nucleotide triphosphate hydrolases"/>
    <property type="match status" value="1"/>
</dbReference>
<reference evidence="5 6" key="1">
    <citation type="submission" date="2019-02" db="EMBL/GenBank/DDBJ databases">
        <title>Paenibacillus sp. nov., isolated from surface-sterilized tissue of Thalictrum simplex L.</title>
        <authorList>
            <person name="Tuo L."/>
        </authorList>
    </citation>
    <scope>NUCLEOTIDE SEQUENCE [LARGE SCALE GENOMIC DNA]</scope>
    <source>
        <strain evidence="5 6">N2SHLJ1</strain>
    </source>
</reference>
<dbReference type="GO" id="GO:0003677">
    <property type="term" value="F:DNA binding"/>
    <property type="evidence" value="ECO:0007669"/>
    <property type="project" value="UniProtKB-KW"/>
</dbReference>
<dbReference type="InterPro" id="IPR011990">
    <property type="entry name" value="TPR-like_helical_dom_sf"/>
</dbReference>
<dbReference type="SUPFAM" id="SSF52540">
    <property type="entry name" value="P-loop containing nucleoside triphosphate hydrolases"/>
    <property type="match status" value="1"/>
</dbReference>
<comment type="caution">
    <text evidence="5">The sequence shown here is derived from an EMBL/GenBank/DDBJ whole genome shotgun (WGS) entry which is preliminary data.</text>
</comment>
<dbReference type="Pfam" id="PF00196">
    <property type="entry name" value="GerE"/>
    <property type="match status" value="1"/>
</dbReference>
<dbReference type="GO" id="GO:0006355">
    <property type="term" value="P:regulation of DNA-templated transcription"/>
    <property type="evidence" value="ECO:0007669"/>
    <property type="project" value="InterPro"/>
</dbReference>
<dbReference type="AlphaFoldDB" id="A0A4Q9DLI9"/>
<dbReference type="CDD" id="cd06170">
    <property type="entry name" value="LuxR_C_like"/>
    <property type="match status" value="1"/>
</dbReference>
<evidence type="ECO:0000256" key="1">
    <source>
        <dbReference type="ARBA" id="ARBA00023015"/>
    </source>
</evidence>
<evidence type="ECO:0000313" key="6">
    <source>
        <dbReference type="Proteomes" id="UP000293142"/>
    </source>
</evidence>
<keyword evidence="2" id="KW-0238">DNA-binding</keyword>
<dbReference type="InterPro" id="IPR041617">
    <property type="entry name" value="TPR_MalT"/>
</dbReference>
<evidence type="ECO:0000313" key="5">
    <source>
        <dbReference type="EMBL" id="TBL75972.1"/>
    </source>
</evidence>
<keyword evidence="1" id="KW-0805">Transcription regulation</keyword>
<dbReference type="InterPro" id="IPR027417">
    <property type="entry name" value="P-loop_NTPase"/>
</dbReference>
<dbReference type="SUPFAM" id="SSF46894">
    <property type="entry name" value="C-terminal effector domain of the bipartite response regulators"/>
    <property type="match status" value="1"/>
</dbReference>
<dbReference type="PANTHER" id="PTHR44688">
    <property type="entry name" value="DNA-BINDING TRANSCRIPTIONAL ACTIVATOR DEVR_DOSR"/>
    <property type="match status" value="1"/>
</dbReference>
<dbReference type="PROSITE" id="PS50043">
    <property type="entry name" value="HTH_LUXR_2"/>
    <property type="match status" value="1"/>
</dbReference>
<gene>
    <name evidence="5" type="ORF">EYB31_20635</name>
</gene>
<proteinExistence type="predicted"/>
<evidence type="ECO:0000259" key="4">
    <source>
        <dbReference type="PROSITE" id="PS50043"/>
    </source>
</evidence>
<dbReference type="Pfam" id="PF17874">
    <property type="entry name" value="TPR_MalT"/>
    <property type="match status" value="1"/>
</dbReference>
<keyword evidence="6" id="KW-1185">Reference proteome</keyword>
<dbReference type="Gene3D" id="1.25.40.10">
    <property type="entry name" value="Tetratricopeptide repeat domain"/>
    <property type="match status" value="1"/>
</dbReference>
<dbReference type="InterPro" id="IPR016032">
    <property type="entry name" value="Sig_transdc_resp-reg_C-effctor"/>
</dbReference>
<dbReference type="Gene3D" id="1.10.10.10">
    <property type="entry name" value="Winged helix-like DNA-binding domain superfamily/Winged helix DNA-binding domain"/>
    <property type="match status" value="1"/>
</dbReference>
<sequence>MIRQADPIILKTKIVIPALKESTVMRDRLVDSIHSGLKGRLTIVCAPTGFGKTTLLAQWAHTRQHLCAWVSLDERDNDTVRFWRYIAHALAAVIPDAIGDRILQLSQVLPSLSSITFLDALINELFVLPEPVTLILDDYHNIFQKQIHDSFSYLVHHLPETMHLLVATRTELPFSTVQWMAKKEQNQIDTLQLQFTPAEMELFCRSMAGMTLSERYIEQLMLCTEGWVTGLQLMALSLRSEPDYSRFMEECRGNHPRISEYLFHEVVSKLPADIYRFLMKTSVLSRMDPLICDAVTQESGSLRMLTTVRSMNLFLVPLDDQNSWFRYHHLFSQFLQELLKRTDPQQWITSNRLASEAFAERGYLDEAVDHAIASRDFALMETYLARHIPVVLKRGEFATLLRWFESIPSDFTPSPELALLYAFVLTVTGQPERSEHELQLIERECQAMGHSERSRQLQSGIVFVRSNLVFLTGDFDHWLAFMDGILDDNLPENPTYYNFNYNLAEPLVRRTALGLKGLLSTDTETIGIRFTEILEAHGWRHSLIHLYVKQSLCEGYYEWNRMDQCRELLLEMEKTVVNGQIPGLFIPIRIIKARIYITEGRLHLAHAIIEETLETAVKLPDTRWMHALRSCKAGIYVREGRITEAKQELTRLGISAKDKPTFNREFEYLALVRLLGKQRKEAEAIRLLELLKLQSEREQLLSSLVEISNLQALLEYQLGKRSSALKLLHEALLIGERNGYIRSFLDEGTAMAELLTSYLNYKNNQAAASERTGVSEEYVRKLLGLFPIIPKAYTHLTSDLSKSLSRNELNLLQLIRQGATNKQIAAALHLSEGTVKVYLSRLYEKLGVSSRTQALNIVQESHLLNNEGD</sequence>
<evidence type="ECO:0000256" key="2">
    <source>
        <dbReference type="ARBA" id="ARBA00023125"/>
    </source>
</evidence>
<dbReference type="Proteomes" id="UP000293142">
    <property type="component" value="Unassembled WGS sequence"/>
</dbReference>
<evidence type="ECO:0000256" key="3">
    <source>
        <dbReference type="ARBA" id="ARBA00023163"/>
    </source>
</evidence>
<dbReference type="EMBL" id="SIRE01000015">
    <property type="protein sequence ID" value="TBL75972.1"/>
    <property type="molecule type" value="Genomic_DNA"/>
</dbReference>
<keyword evidence="3" id="KW-0804">Transcription</keyword>
<accession>A0A4Q9DLI9</accession>
<dbReference type="InterPro" id="IPR036388">
    <property type="entry name" value="WH-like_DNA-bd_sf"/>
</dbReference>
<name>A0A4Q9DLI9_9BACL</name>
<dbReference type="InterPro" id="IPR059106">
    <property type="entry name" value="WHD_MalT"/>
</dbReference>
<dbReference type="OrthoDB" id="1137593at2"/>
<dbReference type="Pfam" id="PF25873">
    <property type="entry name" value="WHD_MalT"/>
    <property type="match status" value="1"/>
</dbReference>
<organism evidence="5 6">
    <name type="scientific">Paenibacillus thalictri</name>
    <dbReference type="NCBI Taxonomy" id="2527873"/>
    <lineage>
        <taxon>Bacteria</taxon>
        <taxon>Bacillati</taxon>
        <taxon>Bacillota</taxon>
        <taxon>Bacilli</taxon>
        <taxon>Bacillales</taxon>
        <taxon>Paenibacillaceae</taxon>
        <taxon>Paenibacillus</taxon>
    </lineage>
</organism>
<dbReference type="SMART" id="SM00421">
    <property type="entry name" value="HTH_LUXR"/>
    <property type="match status" value="1"/>
</dbReference>
<dbReference type="SUPFAM" id="SSF48452">
    <property type="entry name" value="TPR-like"/>
    <property type="match status" value="1"/>
</dbReference>
<dbReference type="PANTHER" id="PTHR44688:SF16">
    <property type="entry name" value="DNA-BINDING TRANSCRIPTIONAL ACTIVATOR DEVR_DOSR"/>
    <property type="match status" value="1"/>
</dbReference>
<dbReference type="PROSITE" id="PS00622">
    <property type="entry name" value="HTH_LUXR_1"/>
    <property type="match status" value="1"/>
</dbReference>
<protein>
    <submittedName>
        <fullName evidence="5">LuxR family transcriptional regulator</fullName>
    </submittedName>
</protein>
<feature type="domain" description="HTH luxR-type" evidence="4">
    <location>
        <begin position="797"/>
        <end position="862"/>
    </location>
</feature>
<dbReference type="PRINTS" id="PR00038">
    <property type="entry name" value="HTHLUXR"/>
</dbReference>
<dbReference type="InterPro" id="IPR000792">
    <property type="entry name" value="Tscrpt_reg_LuxR_C"/>
</dbReference>